<reference evidence="11 12" key="1">
    <citation type="submission" date="2019-10" db="EMBL/GenBank/DDBJ databases">
        <authorList>
            <person name="Palmer J.M."/>
        </authorList>
    </citation>
    <scope>NUCLEOTIDE SEQUENCE [LARGE SCALE GENOMIC DNA]</scope>
    <source>
        <strain evidence="11 12">TWF694</strain>
    </source>
</reference>
<evidence type="ECO:0000256" key="1">
    <source>
        <dbReference type="ARBA" id="ARBA00004141"/>
    </source>
</evidence>
<evidence type="ECO:0000256" key="4">
    <source>
        <dbReference type="ARBA" id="ARBA00022989"/>
    </source>
</evidence>
<comment type="caution">
    <text evidence="9">Lacks conserved residue(s) required for the propagation of feature annotation.</text>
</comment>
<dbReference type="PRINTS" id="PR00762">
    <property type="entry name" value="CLCHANNEL"/>
</dbReference>
<dbReference type="GO" id="GO:0005886">
    <property type="term" value="C:plasma membrane"/>
    <property type="evidence" value="ECO:0007669"/>
    <property type="project" value="TreeGrafter"/>
</dbReference>
<evidence type="ECO:0000256" key="8">
    <source>
        <dbReference type="PROSITE-ProRule" id="PRU00703"/>
    </source>
</evidence>
<gene>
    <name evidence="11" type="ORF">TWF694_000578</name>
</gene>
<dbReference type="CDD" id="cd03684">
    <property type="entry name" value="ClC_3_like"/>
    <property type="match status" value="1"/>
</dbReference>
<dbReference type="FunFam" id="1.10.3080.10:FF:000011">
    <property type="entry name" value="Chloride channel protein"/>
    <property type="match status" value="1"/>
</dbReference>
<keyword evidence="12" id="KW-1185">Reference proteome</keyword>
<sequence>MPFSPGEGSRSIAGNQIYHQLSPIHIVASDTPFLDPEDSDAGPSRHVPDNKPGVLDWSAEAAGQRAAYEDLTAIDWIHEYTVEQLRLRILRSGGGVTTYFRVLADASQAWIVLILAGIAVGLIAAGIDIASNWLADTKNGVCTTTFYLSHATCCLGLQSTEQCKHWVTWAQLFHVKPAGGAYIVQYIMFMLLSVTFAISASYLVLKYAPYARQSGIPEIKTVLGGFVIRRFMGGWTLAIKSVGLCLSVASGLWLGKEGPLVHVACCCANLFMKPFRSLSQNEARKREILSAAAAAGISVAFGSPIGGVLFSLEQVSYYFPDKTMWQSFVCAMVAAVTLQFMNPFRTGKLVLYQVIFTRGWHDFELIPFCVLGIIGGIYGGLFIKANLFIAEKRKGSWIKSYPIIEVVIIASISALINYPNVFMRVQASELVANLFQECKATNDDILDICQDGKTAGPVSLLLLASLVGMALAAFTFGLQIPAGILLPSMAIGALYGRAIGMVIQVWHRNNPTAWMLSSCEPDVECITPGVYAIVGAASALAGVTRMTVSIVVIMFELTGALTYVLPIMVAVLISKWVGDAFDRRGIYESWINFKEYPFLDNRDDPVPDLLVSQVMTRLEDIVLIEATGHTLASLDDLLHTQPYKGFPVVADTRDALLLGYISRTELRYAVDQARDLPRNTECHFGGSALIGTVSENSLDMRPWMDHTPMTLPARSSLMLATSLFQDLGLRYLLFAYHGQLQGLMTKKDAWFILNSVKDEKQFVHVTRDRFAGDMSPENPLSPR</sequence>
<accession>A0AAV9XQF4</accession>
<dbReference type="PANTHER" id="PTHR45711">
    <property type="entry name" value="CHLORIDE CHANNEL PROTEIN"/>
    <property type="match status" value="1"/>
</dbReference>
<dbReference type="InterPro" id="IPR014743">
    <property type="entry name" value="Cl-channel_core"/>
</dbReference>
<protein>
    <recommendedName>
        <fullName evidence="9">Chloride channel protein</fullName>
    </recommendedName>
</protein>
<evidence type="ECO:0000256" key="3">
    <source>
        <dbReference type="ARBA" id="ARBA00022692"/>
    </source>
</evidence>
<dbReference type="GO" id="GO:0005247">
    <property type="term" value="F:voltage-gated chloride channel activity"/>
    <property type="evidence" value="ECO:0007669"/>
    <property type="project" value="TreeGrafter"/>
</dbReference>
<dbReference type="EMBL" id="JAVHJO010000001">
    <property type="protein sequence ID" value="KAK6543851.1"/>
    <property type="molecule type" value="Genomic_DNA"/>
</dbReference>
<feature type="transmembrane region" description="Helical" evidence="9">
    <location>
        <begin position="183"/>
        <end position="205"/>
    </location>
</feature>
<keyword evidence="6 9" id="KW-0472">Membrane</keyword>
<dbReference type="Proteomes" id="UP001365542">
    <property type="component" value="Unassembled WGS sequence"/>
</dbReference>
<feature type="transmembrane region" description="Helical" evidence="9">
    <location>
        <begin position="324"/>
        <end position="344"/>
    </location>
</feature>
<evidence type="ECO:0000256" key="9">
    <source>
        <dbReference type="RuleBase" id="RU361221"/>
    </source>
</evidence>
<dbReference type="Gene3D" id="1.10.3080.10">
    <property type="entry name" value="Clc chloride channel"/>
    <property type="match status" value="1"/>
</dbReference>
<comment type="similarity">
    <text evidence="9">Belongs to the chloride channel (TC 2.A.49) family.</text>
</comment>
<feature type="transmembrane region" description="Helical" evidence="9">
    <location>
        <begin position="460"/>
        <end position="478"/>
    </location>
</feature>
<feature type="transmembrane region" description="Helical" evidence="9">
    <location>
        <begin position="550"/>
        <end position="574"/>
    </location>
</feature>
<dbReference type="Gene3D" id="3.10.580.20">
    <property type="match status" value="1"/>
</dbReference>
<keyword evidence="8" id="KW-0129">CBS domain</keyword>
<dbReference type="InterPro" id="IPR001807">
    <property type="entry name" value="ClC"/>
</dbReference>
<keyword evidence="5 9" id="KW-0406">Ion transport</keyword>
<name>A0AAV9XQF4_9PEZI</name>
<comment type="caution">
    <text evidence="11">The sequence shown here is derived from an EMBL/GenBank/DDBJ whole genome shotgun (WGS) entry which is preliminary data.</text>
</comment>
<keyword evidence="2 9" id="KW-0813">Transport</keyword>
<keyword evidence="3 9" id="KW-0812">Transmembrane</keyword>
<comment type="subcellular location">
    <subcellularLocation>
        <location evidence="1 9">Membrane</location>
        <topology evidence="1 9">Multi-pass membrane protein</topology>
    </subcellularLocation>
</comment>
<dbReference type="GO" id="GO:0005769">
    <property type="term" value="C:early endosome"/>
    <property type="evidence" value="ECO:0007669"/>
    <property type="project" value="TreeGrafter"/>
</dbReference>
<feature type="transmembrane region" description="Helical" evidence="9">
    <location>
        <begin position="401"/>
        <end position="418"/>
    </location>
</feature>
<dbReference type="InterPro" id="IPR046342">
    <property type="entry name" value="CBS_dom_sf"/>
</dbReference>
<dbReference type="PANTHER" id="PTHR45711:SF6">
    <property type="entry name" value="CHLORIDE CHANNEL PROTEIN"/>
    <property type="match status" value="1"/>
</dbReference>
<dbReference type="PROSITE" id="PS51371">
    <property type="entry name" value="CBS"/>
    <property type="match status" value="1"/>
</dbReference>
<evidence type="ECO:0000313" key="11">
    <source>
        <dbReference type="EMBL" id="KAK6543851.1"/>
    </source>
</evidence>
<dbReference type="GO" id="GO:0005794">
    <property type="term" value="C:Golgi apparatus"/>
    <property type="evidence" value="ECO:0007669"/>
    <property type="project" value="TreeGrafter"/>
</dbReference>
<feature type="domain" description="CBS" evidence="10">
    <location>
        <begin position="615"/>
        <end position="676"/>
    </location>
</feature>
<evidence type="ECO:0000256" key="5">
    <source>
        <dbReference type="ARBA" id="ARBA00023065"/>
    </source>
</evidence>
<evidence type="ECO:0000313" key="12">
    <source>
        <dbReference type="Proteomes" id="UP001365542"/>
    </source>
</evidence>
<dbReference type="SUPFAM" id="SSF54631">
    <property type="entry name" value="CBS-domain pair"/>
    <property type="match status" value="1"/>
</dbReference>
<evidence type="ECO:0000256" key="7">
    <source>
        <dbReference type="ARBA" id="ARBA00023214"/>
    </source>
</evidence>
<dbReference type="SUPFAM" id="SSF81340">
    <property type="entry name" value="Clc chloride channel"/>
    <property type="match status" value="1"/>
</dbReference>
<feature type="transmembrane region" description="Helical" evidence="9">
    <location>
        <begin position="109"/>
        <end position="127"/>
    </location>
</feature>
<evidence type="ECO:0000256" key="6">
    <source>
        <dbReference type="ARBA" id="ARBA00023136"/>
    </source>
</evidence>
<feature type="transmembrane region" description="Helical" evidence="9">
    <location>
        <begin position="288"/>
        <end position="312"/>
    </location>
</feature>
<keyword evidence="7 9" id="KW-0868">Chloride</keyword>
<dbReference type="AlphaFoldDB" id="A0AAV9XQF4"/>
<dbReference type="CDD" id="cd04591">
    <property type="entry name" value="CBS_pair_voltage-gated_CLC_euk_bac"/>
    <property type="match status" value="1"/>
</dbReference>
<feature type="transmembrane region" description="Helical" evidence="9">
    <location>
        <begin position="484"/>
        <end position="506"/>
    </location>
</feature>
<evidence type="ECO:0000256" key="2">
    <source>
        <dbReference type="ARBA" id="ARBA00022448"/>
    </source>
</evidence>
<proteinExistence type="inferred from homology"/>
<dbReference type="Pfam" id="PF00654">
    <property type="entry name" value="Voltage_CLC"/>
    <property type="match status" value="1"/>
</dbReference>
<organism evidence="11 12">
    <name type="scientific">Orbilia ellipsospora</name>
    <dbReference type="NCBI Taxonomy" id="2528407"/>
    <lineage>
        <taxon>Eukaryota</taxon>
        <taxon>Fungi</taxon>
        <taxon>Dikarya</taxon>
        <taxon>Ascomycota</taxon>
        <taxon>Pezizomycotina</taxon>
        <taxon>Orbiliomycetes</taxon>
        <taxon>Orbiliales</taxon>
        <taxon>Orbiliaceae</taxon>
        <taxon>Orbilia</taxon>
    </lineage>
</organism>
<dbReference type="InterPro" id="IPR000644">
    <property type="entry name" value="CBS_dom"/>
</dbReference>
<evidence type="ECO:0000259" key="10">
    <source>
        <dbReference type="PROSITE" id="PS51371"/>
    </source>
</evidence>
<keyword evidence="4 9" id="KW-1133">Transmembrane helix</keyword>
<feature type="transmembrane region" description="Helical" evidence="9">
    <location>
        <begin position="365"/>
        <end position="389"/>
    </location>
</feature>